<protein>
    <recommendedName>
        <fullName evidence="6">Ciliary microtubule inner protein 2A-C-like domain-containing protein</fullName>
    </recommendedName>
</protein>
<evidence type="ECO:0000313" key="7">
    <source>
        <dbReference type="EMBL" id="KAK6627317.1"/>
    </source>
</evidence>
<reference evidence="7 8" key="1">
    <citation type="submission" date="2023-09" db="EMBL/GenBank/DDBJ databases">
        <title>Genomes of two closely related lineages of the louse Polyplax serrata with different host specificities.</title>
        <authorList>
            <person name="Martinu J."/>
            <person name="Tarabai H."/>
            <person name="Stefka J."/>
            <person name="Hypsa V."/>
        </authorList>
    </citation>
    <scope>NUCLEOTIDE SEQUENCE [LARGE SCALE GENOMIC DNA]</scope>
    <source>
        <strain evidence="7">98ZLc_SE</strain>
    </source>
</reference>
<feature type="domain" description="Ciliary microtubule inner protein 2A-C-like" evidence="6">
    <location>
        <begin position="22"/>
        <end position="75"/>
    </location>
</feature>
<comment type="similarity">
    <text evidence="5">Belongs to the CIMIP2 family.</text>
</comment>
<keyword evidence="3" id="KW-0206">Cytoskeleton</keyword>
<dbReference type="Proteomes" id="UP001359485">
    <property type="component" value="Unassembled WGS sequence"/>
</dbReference>
<dbReference type="Pfam" id="PF10629">
    <property type="entry name" value="CMI2B-like"/>
    <property type="match status" value="1"/>
</dbReference>
<evidence type="ECO:0000256" key="4">
    <source>
        <dbReference type="ARBA" id="ARBA00023273"/>
    </source>
</evidence>
<sequence>MSFVNVTLPERERFMKQTNGCHIPGYTGHCPTLKFRFGKRYGANTKEIIDELRDISPVKFTKPYKHGEPWSNVFKETKREKSEEFDPIVHTSLPIRPFILGYTGFIPGLNFEYGIPFNNAANKSVMKFKRKLAEEEKHRQSNRLQFLNTRPKMCCARSRDEVTRLFNDNTSSFYKTDVPPVTPELPPLAGYTGHIPGVKGNEASLSQRYNSAAKAGLAMVRAERNRRNSINLAKEAVSNAIMFSRST</sequence>
<keyword evidence="4" id="KW-0966">Cell projection</keyword>
<proteinExistence type="inferred from homology"/>
<evidence type="ECO:0000256" key="5">
    <source>
        <dbReference type="ARBA" id="ARBA00035661"/>
    </source>
</evidence>
<evidence type="ECO:0000259" key="6">
    <source>
        <dbReference type="Pfam" id="PF10629"/>
    </source>
</evidence>
<dbReference type="EMBL" id="JAWJWF010000045">
    <property type="protein sequence ID" value="KAK6627317.1"/>
    <property type="molecule type" value="Genomic_DNA"/>
</dbReference>
<dbReference type="InterPro" id="IPR018902">
    <property type="entry name" value="CMI2A-C-like_dom"/>
</dbReference>
<comment type="subcellular location">
    <subcellularLocation>
        <location evidence="1">Cytoplasm</location>
        <location evidence="1">Cytoskeleton</location>
        <location evidence="1">Cilium axoneme</location>
    </subcellularLocation>
</comment>
<evidence type="ECO:0000256" key="3">
    <source>
        <dbReference type="ARBA" id="ARBA00023212"/>
    </source>
</evidence>
<name>A0ABR1AVF3_POLSC</name>
<dbReference type="PANTHER" id="PTHR22146">
    <property type="entry name" value="CAT EYE SYNDROME CRITICAL REGION PROTEIN 6"/>
    <property type="match status" value="1"/>
</dbReference>
<organism evidence="7 8">
    <name type="scientific">Polyplax serrata</name>
    <name type="common">Common mouse louse</name>
    <dbReference type="NCBI Taxonomy" id="468196"/>
    <lineage>
        <taxon>Eukaryota</taxon>
        <taxon>Metazoa</taxon>
        <taxon>Ecdysozoa</taxon>
        <taxon>Arthropoda</taxon>
        <taxon>Hexapoda</taxon>
        <taxon>Insecta</taxon>
        <taxon>Pterygota</taxon>
        <taxon>Neoptera</taxon>
        <taxon>Paraneoptera</taxon>
        <taxon>Psocodea</taxon>
        <taxon>Troctomorpha</taxon>
        <taxon>Phthiraptera</taxon>
        <taxon>Anoplura</taxon>
        <taxon>Polyplacidae</taxon>
        <taxon>Polyplax</taxon>
    </lineage>
</organism>
<accession>A0ABR1AVF3</accession>
<keyword evidence="2" id="KW-0963">Cytoplasm</keyword>
<dbReference type="PANTHER" id="PTHR22146:SF17">
    <property type="entry name" value="PROTEIN FAM166B-LIKE PROTEIN"/>
    <property type="match status" value="1"/>
</dbReference>
<evidence type="ECO:0000256" key="1">
    <source>
        <dbReference type="ARBA" id="ARBA00004430"/>
    </source>
</evidence>
<keyword evidence="8" id="KW-1185">Reference proteome</keyword>
<gene>
    <name evidence="7" type="ORF">RUM44_009794</name>
</gene>
<comment type="caution">
    <text evidence="7">The sequence shown here is derived from an EMBL/GenBank/DDBJ whole genome shotgun (WGS) entry which is preliminary data.</text>
</comment>
<evidence type="ECO:0000256" key="2">
    <source>
        <dbReference type="ARBA" id="ARBA00022490"/>
    </source>
</evidence>
<evidence type="ECO:0000313" key="8">
    <source>
        <dbReference type="Proteomes" id="UP001359485"/>
    </source>
</evidence>